<dbReference type="GO" id="GO:0005829">
    <property type="term" value="C:cytosol"/>
    <property type="evidence" value="ECO:0007669"/>
    <property type="project" value="TreeGrafter"/>
</dbReference>
<proteinExistence type="predicted"/>
<dbReference type="EMBL" id="AP027060">
    <property type="protein sequence ID" value="BDU51636.1"/>
    <property type="molecule type" value="Genomic_DNA"/>
</dbReference>
<keyword evidence="3" id="KW-1185">Reference proteome</keyword>
<dbReference type="AlphaFoldDB" id="A0AAU9DDN8"/>
<accession>A0AAU9DDN8</accession>
<dbReference type="InterPro" id="IPR018490">
    <property type="entry name" value="cNMP-bd_dom_sf"/>
</dbReference>
<dbReference type="PROSITE" id="PS00888">
    <property type="entry name" value="CNMP_BINDING_1"/>
    <property type="match status" value="1"/>
</dbReference>
<geneLocation type="plasmid" evidence="2 3">
    <name>pHIC</name>
</geneLocation>
<dbReference type="InterPro" id="IPR050397">
    <property type="entry name" value="Env_Response_Regulators"/>
</dbReference>
<dbReference type="InterPro" id="IPR000595">
    <property type="entry name" value="cNMP-bd_dom"/>
</dbReference>
<reference evidence="2 3" key="1">
    <citation type="submission" date="2022-11" db="EMBL/GenBank/DDBJ databases">
        <title>Haliovirga abyssi gen. nov., sp. nov., a mesophilic fermentative bacterium isolated from the Iheya North hydrothermal field and the proposal of Haliovirgaceae fam. nov.</title>
        <authorList>
            <person name="Miyazaki U."/>
            <person name="Tame A."/>
            <person name="Miyazaki J."/>
            <person name="Takai K."/>
            <person name="Sawayama S."/>
            <person name="Kitajima M."/>
            <person name="Okamoto A."/>
            <person name="Nakagawa S."/>
        </authorList>
    </citation>
    <scope>NUCLEOTIDE SEQUENCE [LARGE SCALE GENOMIC DNA]</scope>
    <source>
        <strain evidence="2 3">IC12</strain>
        <plasmid evidence="2 3">pHIC</plasmid>
    </source>
</reference>
<dbReference type="KEGG" id="haby:HLVA_22050"/>
<dbReference type="RefSeq" id="WP_307905504.1">
    <property type="nucleotide sequence ID" value="NZ_AP027060.1"/>
</dbReference>
<evidence type="ECO:0000259" key="1">
    <source>
        <dbReference type="PROSITE" id="PS50042"/>
    </source>
</evidence>
<name>A0AAU9DDN8_9FUSO</name>
<evidence type="ECO:0000313" key="2">
    <source>
        <dbReference type="EMBL" id="BDU51636.1"/>
    </source>
</evidence>
<dbReference type="SUPFAM" id="SSF51206">
    <property type="entry name" value="cAMP-binding domain-like"/>
    <property type="match status" value="1"/>
</dbReference>
<gene>
    <name evidence="2" type="ORF">HLVA_22050</name>
</gene>
<dbReference type="Pfam" id="PF00027">
    <property type="entry name" value="cNMP_binding"/>
    <property type="match status" value="1"/>
</dbReference>
<dbReference type="InterPro" id="IPR018488">
    <property type="entry name" value="cNMP-bd_CS"/>
</dbReference>
<keyword evidence="2" id="KW-0614">Plasmid</keyword>
<dbReference type="CDD" id="cd00038">
    <property type="entry name" value="CAP_ED"/>
    <property type="match status" value="1"/>
</dbReference>
<dbReference type="Proteomes" id="UP001321582">
    <property type="component" value="Plasmid pHIC"/>
</dbReference>
<feature type="domain" description="Cyclic nucleotide-binding" evidence="1">
    <location>
        <begin position="6"/>
        <end position="103"/>
    </location>
</feature>
<dbReference type="PANTHER" id="PTHR24567">
    <property type="entry name" value="CRP FAMILY TRANSCRIPTIONAL REGULATORY PROTEIN"/>
    <property type="match status" value="1"/>
</dbReference>
<dbReference type="PANTHER" id="PTHR24567:SF68">
    <property type="entry name" value="DNA-BINDING TRANSCRIPTIONAL DUAL REGULATOR CRP"/>
    <property type="match status" value="1"/>
</dbReference>
<dbReference type="PROSITE" id="PS50042">
    <property type="entry name" value="CNMP_BINDING_3"/>
    <property type="match status" value="1"/>
</dbReference>
<dbReference type="InterPro" id="IPR014710">
    <property type="entry name" value="RmlC-like_jellyroll"/>
</dbReference>
<dbReference type="SMART" id="SM00100">
    <property type="entry name" value="cNMP"/>
    <property type="match status" value="1"/>
</dbReference>
<dbReference type="Gene3D" id="2.60.120.10">
    <property type="entry name" value="Jelly Rolls"/>
    <property type="match status" value="1"/>
</dbReference>
<dbReference type="GO" id="GO:0003700">
    <property type="term" value="F:DNA-binding transcription factor activity"/>
    <property type="evidence" value="ECO:0007669"/>
    <property type="project" value="TreeGrafter"/>
</dbReference>
<evidence type="ECO:0000313" key="3">
    <source>
        <dbReference type="Proteomes" id="UP001321582"/>
    </source>
</evidence>
<sequence>MKDMKIFHGLKQETLDFIESSSKKRKYKKGDIICVEGNPADELFFIEKGKVRISSKGERLAFLAQGDGFGEMSIIDMMSRATDVIAEEDTEVFVLEKKYMYKLYKENLKEYVIILMNLARELSRRLRKMDKLVSRMERKFKKL</sequence>
<protein>
    <recommendedName>
        <fullName evidence="1">Cyclic nucleotide-binding domain-containing protein</fullName>
    </recommendedName>
</protein>
<organism evidence="2 3">
    <name type="scientific">Haliovirga abyssi</name>
    <dbReference type="NCBI Taxonomy" id="2996794"/>
    <lineage>
        <taxon>Bacteria</taxon>
        <taxon>Fusobacteriati</taxon>
        <taxon>Fusobacteriota</taxon>
        <taxon>Fusobacteriia</taxon>
        <taxon>Fusobacteriales</taxon>
        <taxon>Haliovirgaceae</taxon>
        <taxon>Haliovirga</taxon>
    </lineage>
</organism>